<evidence type="ECO:0000313" key="2">
    <source>
        <dbReference type="EMBL" id="KAK7386255.1"/>
    </source>
</evidence>
<feature type="compositionally biased region" description="Basic and acidic residues" evidence="1">
    <location>
        <begin position="16"/>
        <end position="28"/>
    </location>
</feature>
<dbReference type="AlphaFoldDB" id="A0AAN9S049"/>
<reference evidence="2 3" key="1">
    <citation type="submission" date="2024-01" db="EMBL/GenBank/DDBJ databases">
        <title>The genomes of 5 underutilized Papilionoideae crops provide insights into root nodulation and disease resistanc.</title>
        <authorList>
            <person name="Jiang F."/>
        </authorList>
    </citation>
    <scope>NUCLEOTIDE SEQUENCE [LARGE SCALE GENOMIC DNA]</scope>
    <source>
        <strain evidence="2">DUOXIRENSHENG_FW03</strain>
        <tissue evidence="2">Leaves</tissue>
    </source>
</reference>
<dbReference type="PROSITE" id="PS50152">
    <property type="entry name" value="25A_SYNTH_3"/>
    <property type="match status" value="1"/>
</dbReference>
<proteinExistence type="predicted"/>
<evidence type="ECO:0000313" key="3">
    <source>
        <dbReference type="Proteomes" id="UP001386955"/>
    </source>
</evidence>
<feature type="compositionally biased region" description="Basic and acidic residues" evidence="1">
    <location>
        <begin position="115"/>
        <end position="127"/>
    </location>
</feature>
<organism evidence="2 3">
    <name type="scientific">Psophocarpus tetragonolobus</name>
    <name type="common">Winged bean</name>
    <name type="synonym">Dolichos tetragonolobus</name>
    <dbReference type="NCBI Taxonomy" id="3891"/>
    <lineage>
        <taxon>Eukaryota</taxon>
        <taxon>Viridiplantae</taxon>
        <taxon>Streptophyta</taxon>
        <taxon>Embryophyta</taxon>
        <taxon>Tracheophyta</taxon>
        <taxon>Spermatophyta</taxon>
        <taxon>Magnoliopsida</taxon>
        <taxon>eudicotyledons</taxon>
        <taxon>Gunneridae</taxon>
        <taxon>Pentapetalae</taxon>
        <taxon>rosids</taxon>
        <taxon>fabids</taxon>
        <taxon>Fabales</taxon>
        <taxon>Fabaceae</taxon>
        <taxon>Papilionoideae</taxon>
        <taxon>50 kb inversion clade</taxon>
        <taxon>NPAAA clade</taxon>
        <taxon>indigoferoid/millettioid clade</taxon>
        <taxon>Phaseoleae</taxon>
        <taxon>Psophocarpus</taxon>
    </lineage>
</organism>
<dbReference type="Proteomes" id="UP001386955">
    <property type="component" value="Unassembled WGS sequence"/>
</dbReference>
<feature type="region of interest" description="Disordered" evidence="1">
    <location>
        <begin position="88"/>
        <end position="127"/>
    </location>
</feature>
<protein>
    <submittedName>
        <fullName evidence="2">Uncharacterized protein</fullName>
    </submittedName>
</protein>
<accession>A0AAN9S049</accession>
<gene>
    <name evidence="2" type="ORF">VNO78_26358</name>
</gene>
<evidence type="ECO:0000256" key="1">
    <source>
        <dbReference type="SAM" id="MobiDB-lite"/>
    </source>
</evidence>
<name>A0AAN9S049_PSOTE</name>
<dbReference type="EMBL" id="JAYMYS010000007">
    <property type="protein sequence ID" value="KAK7386255.1"/>
    <property type="molecule type" value="Genomic_DNA"/>
</dbReference>
<feature type="compositionally biased region" description="Polar residues" evidence="1">
    <location>
        <begin position="35"/>
        <end position="51"/>
    </location>
</feature>
<keyword evidence="3" id="KW-1185">Reference proteome</keyword>
<comment type="caution">
    <text evidence="2">The sequence shown here is derived from an EMBL/GenBank/DDBJ whole genome shotgun (WGS) entry which is preliminary data.</text>
</comment>
<feature type="region of interest" description="Disordered" evidence="1">
    <location>
        <begin position="1"/>
        <end position="64"/>
    </location>
</feature>
<feature type="compositionally biased region" description="Basic and acidic residues" evidence="1">
    <location>
        <begin position="89"/>
        <end position="99"/>
    </location>
</feature>
<sequence>MSALRIWRFRPGTGNRSERNDRGCKSDESECGEATPSQIRNPEKPQQQLGRSSEMESNRRRTTVCVPSVKSSTTARWNSVRISWIGGDRSFKGESRRSPDGGGSSGKSEAIRGNSDADLRWIVERGR</sequence>